<protein>
    <recommendedName>
        <fullName evidence="2">Arrestin-like N-terminal domain-containing protein</fullName>
    </recommendedName>
</protein>
<evidence type="ECO:0000313" key="4">
    <source>
        <dbReference type="Proteomes" id="UP001200034"/>
    </source>
</evidence>
<dbReference type="GO" id="GO:0015031">
    <property type="term" value="P:protein transport"/>
    <property type="evidence" value="ECO:0007669"/>
    <property type="project" value="TreeGrafter"/>
</dbReference>
<dbReference type="AlphaFoldDB" id="A0AAD4PHZ1"/>
<dbReference type="GO" id="GO:0005737">
    <property type="term" value="C:cytoplasm"/>
    <property type="evidence" value="ECO:0007669"/>
    <property type="project" value="TreeGrafter"/>
</dbReference>
<evidence type="ECO:0000259" key="2">
    <source>
        <dbReference type="Pfam" id="PF00339"/>
    </source>
</evidence>
<dbReference type="Pfam" id="PF00339">
    <property type="entry name" value="Arrestin_N"/>
    <property type="match status" value="1"/>
</dbReference>
<dbReference type="PANTHER" id="PTHR11188">
    <property type="entry name" value="ARRESTIN DOMAIN CONTAINING PROTEIN"/>
    <property type="match status" value="1"/>
</dbReference>
<evidence type="ECO:0000313" key="3">
    <source>
        <dbReference type="EMBL" id="KAH8360144.1"/>
    </source>
</evidence>
<dbReference type="InterPro" id="IPR050357">
    <property type="entry name" value="Arrestin_domain-protein"/>
</dbReference>
<dbReference type="InterPro" id="IPR011021">
    <property type="entry name" value="Arrestin-like_N"/>
</dbReference>
<dbReference type="EMBL" id="JAJJHW010003409">
    <property type="protein sequence ID" value="KAH8360144.1"/>
    <property type="molecule type" value="Genomic_DNA"/>
</dbReference>
<dbReference type="Proteomes" id="UP001200034">
    <property type="component" value="Unassembled WGS sequence"/>
</dbReference>
<comment type="similarity">
    <text evidence="1">Belongs to the arrestin family.</text>
</comment>
<evidence type="ECO:0000256" key="1">
    <source>
        <dbReference type="ARBA" id="ARBA00005298"/>
    </source>
</evidence>
<proteinExistence type="inferred from homology"/>
<dbReference type="Gene3D" id="2.60.40.640">
    <property type="match status" value="1"/>
</dbReference>
<dbReference type="InterPro" id="IPR014756">
    <property type="entry name" value="Ig_E-set"/>
</dbReference>
<dbReference type="InterPro" id="IPR014752">
    <property type="entry name" value="Arrestin-like_C"/>
</dbReference>
<feature type="domain" description="Arrestin-like N-terminal" evidence="2">
    <location>
        <begin position="5"/>
        <end position="154"/>
    </location>
</feature>
<organism evidence="3 4">
    <name type="scientific">Drosophila rubida</name>
    <dbReference type="NCBI Taxonomy" id="30044"/>
    <lineage>
        <taxon>Eukaryota</taxon>
        <taxon>Metazoa</taxon>
        <taxon>Ecdysozoa</taxon>
        <taxon>Arthropoda</taxon>
        <taxon>Hexapoda</taxon>
        <taxon>Insecta</taxon>
        <taxon>Pterygota</taxon>
        <taxon>Neoptera</taxon>
        <taxon>Endopterygota</taxon>
        <taxon>Diptera</taxon>
        <taxon>Brachycera</taxon>
        <taxon>Muscomorpha</taxon>
        <taxon>Ephydroidea</taxon>
        <taxon>Drosophilidae</taxon>
        <taxon>Drosophila</taxon>
    </lineage>
</organism>
<comment type="caution">
    <text evidence="3">The sequence shown here is derived from an EMBL/GenBank/DDBJ whole genome shotgun (WGS) entry which is preliminary data.</text>
</comment>
<dbReference type="SUPFAM" id="SSF81296">
    <property type="entry name" value="E set domains"/>
    <property type="match status" value="1"/>
</dbReference>
<sequence>MPVQCQFNLSHASAVYHTGEQVAGNLKLTVTKKPLQVEGISITLLGLSTTSWDEAAKCLPQIEHNDSTAPAEPPRLHFGATKTHIEQTQQLTEALSLPLGSLQLGSFAFQLPHELPGSCRLPHGAITYTLQLTLERRSKQAKRFQQRLVVRRRIELPELRPATAASATLSLSLPRSVFVPGQRVVYRLAKSTASAQLTTRLCQCISYESQQPLAKRKRVVRVLDESRGLEDALHLPLTANIMSAGESGDLITIEYYLETLATCCAPLRLPLFVGTVAPPGDSPASLSPLGFVNFGKLLESVCHHNVCLQFSLGCQFAGLAENEGLLSSINQLRPHSHSRELLAPSLGKHNEQLKLLRRQKKQSYVRMALRYFYSRLLPAN</sequence>
<gene>
    <name evidence="3" type="ORF">KR093_011032</name>
</gene>
<name>A0AAD4PHZ1_9MUSC</name>
<accession>A0AAD4PHZ1</accession>
<keyword evidence="4" id="KW-1185">Reference proteome</keyword>
<reference evidence="3" key="1">
    <citation type="journal article" date="2021" name="Mol. Ecol. Resour.">
        <title>Phylogenomic analyses of the genus Drosophila reveals genomic signals of climate adaptation.</title>
        <authorList>
            <person name="Li F."/>
            <person name="Rane R.V."/>
            <person name="Luria V."/>
            <person name="Xiong Z."/>
            <person name="Chen J."/>
            <person name="Li Z."/>
            <person name="Catullo R.A."/>
            <person name="Griffin P.C."/>
            <person name="Schiffer M."/>
            <person name="Pearce S."/>
            <person name="Lee S.F."/>
            <person name="McElroy K."/>
            <person name="Stocker A."/>
            <person name="Shirriffs J."/>
            <person name="Cockerell F."/>
            <person name="Coppin C."/>
            <person name="Sgro C.M."/>
            <person name="Karger A."/>
            <person name="Cain J.W."/>
            <person name="Weber J.A."/>
            <person name="Santpere G."/>
            <person name="Kirschner M.W."/>
            <person name="Hoffmann A.A."/>
            <person name="Oakeshott J.G."/>
            <person name="Zhang G."/>
        </authorList>
    </citation>
    <scope>NUCLEOTIDE SEQUENCE</scope>
    <source>
        <strain evidence="3">BGI-SZ-2011g</strain>
    </source>
</reference>
<dbReference type="PANTHER" id="PTHR11188:SF167">
    <property type="entry name" value="ARRESTIN C-TERMINAL-LIKE DOMAIN-CONTAINING PROTEIN-RELATED"/>
    <property type="match status" value="1"/>
</dbReference>